<organism evidence="1 2">
    <name type="scientific">Pluteus cervinus</name>
    <dbReference type="NCBI Taxonomy" id="181527"/>
    <lineage>
        <taxon>Eukaryota</taxon>
        <taxon>Fungi</taxon>
        <taxon>Dikarya</taxon>
        <taxon>Basidiomycota</taxon>
        <taxon>Agaricomycotina</taxon>
        <taxon>Agaricomycetes</taxon>
        <taxon>Agaricomycetidae</taxon>
        <taxon>Agaricales</taxon>
        <taxon>Pluteineae</taxon>
        <taxon>Pluteaceae</taxon>
        <taxon>Pluteus</taxon>
    </lineage>
</organism>
<name>A0ACD3AQ70_9AGAR</name>
<sequence length="139" mass="14698">MFFNKALVTLATYTSVALAQSVFYCVDANFAGDCHLSPAITGTNVCHNLEGNVAEFNDQILYLHLVLTKGLSASCSETSIATLIKASSLSSGPGLVICRSMAGTMLLVPIYVTLLLGPNEEDLVVGAWPGLAVNELEMQ</sequence>
<protein>
    <submittedName>
        <fullName evidence="1">Uncharacterized protein</fullName>
    </submittedName>
</protein>
<dbReference type="EMBL" id="ML208365">
    <property type="protein sequence ID" value="TFK67860.1"/>
    <property type="molecule type" value="Genomic_DNA"/>
</dbReference>
<evidence type="ECO:0000313" key="2">
    <source>
        <dbReference type="Proteomes" id="UP000308600"/>
    </source>
</evidence>
<gene>
    <name evidence="1" type="ORF">BDN72DRAFT_73863</name>
</gene>
<accession>A0ACD3AQ70</accession>
<dbReference type="Proteomes" id="UP000308600">
    <property type="component" value="Unassembled WGS sequence"/>
</dbReference>
<evidence type="ECO:0000313" key="1">
    <source>
        <dbReference type="EMBL" id="TFK67860.1"/>
    </source>
</evidence>
<reference evidence="1 2" key="1">
    <citation type="journal article" date="2019" name="Nat. Ecol. Evol.">
        <title>Megaphylogeny resolves global patterns of mushroom evolution.</title>
        <authorList>
            <person name="Varga T."/>
            <person name="Krizsan K."/>
            <person name="Foldi C."/>
            <person name="Dima B."/>
            <person name="Sanchez-Garcia M."/>
            <person name="Sanchez-Ramirez S."/>
            <person name="Szollosi G.J."/>
            <person name="Szarkandi J.G."/>
            <person name="Papp V."/>
            <person name="Albert L."/>
            <person name="Andreopoulos W."/>
            <person name="Angelini C."/>
            <person name="Antonin V."/>
            <person name="Barry K.W."/>
            <person name="Bougher N.L."/>
            <person name="Buchanan P."/>
            <person name="Buyck B."/>
            <person name="Bense V."/>
            <person name="Catcheside P."/>
            <person name="Chovatia M."/>
            <person name="Cooper J."/>
            <person name="Damon W."/>
            <person name="Desjardin D."/>
            <person name="Finy P."/>
            <person name="Geml J."/>
            <person name="Haridas S."/>
            <person name="Hughes K."/>
            <person name="Justo A."/>
            <person name="Karasinski D."/>
            <person name="Kautmanova I."/>
            <person name="Kiss B."/>
            <person name="Kocsube S."/>
            <person name="Kotiranta H."/>
            <person name="LaButti K.M."/>
            <person name="Lechner B.E."/>
            <person name="Liimatainen K."/>
            <person name="Lipzen A."/>
            <person name="Lukacs Z."/>
            <person name="Mihaltcheva S."/>
            <person name="Morgado L.N."/>
            <person name="Niskanen T."/>
            <person name="Noordeloos M.E."/>
            <person name="Ohm R.A."/>
            <person name="Ortiz-Santana B."/>
            <person name="Ovrebo C."/>
            <person name="Racz N."/>
            <person name="Riley R."/>
            <person name="Savchenko A."/>
            <person name="Shiryaev A."/>
            <person name="Soop K."/>
            <person name="Spirin V."/>
            <person name="Szebenyi C."/>
            <person name="Tomsovsky M."/>
            <person name="Tulloss R.E."/>
            <person name="Uehling J."/>
            <person name="Grigoriev I.V."/>
            <person name="Vagvolgyi C."/>
            <person name="Papp T."/>
            <person name="Martin F.M."/>
            <person name="Miettinen O."/>
            <person name="Hibbett D.S."/>
            <person name="Nagy L.G."/>
        </authorList>
    </citation>
    <scope>NUCLEOTIDE SEQUENCE [LARGE SCALE GENOMIC DNA]</scope>
    <source>
        <strain evidence="1 2">NL-1719</strain>
    </source>
</reference>
<proteinExistence type="predicted"/>
<keyword evidence="2" id="KW-1185">Reference proteome</keyword>